<sequence>MSDIEGDSRVPRGPAHLTLLLTALLVLALFSPLSSVNGEVRIESQDFDVLDELNDMLAERQDILDSNTVSTLAQPRVDAVQQAVGPSDSSDPLSLVGSAVEGAAMLETSPPTPIHPAPYELLLDPSSRPPGFVDNIWQTLLNITDYVIWTQYTNSSGNVTEQVEVVTFSASLLSLFDLQTEPLLHAIDIDDDGDDDIQVGLKISWEFIGGWGLVGDTLWVEPGIVFSVQVLEGSRNDPDWDDLDSLQVSIIKAMSYSGSDSVLALGDGESYIWVIDSRFTTAPYDFEFEVGIERFYFDTSSAGLDLITILTLGLFDTGTEDIIESGISFAAISSPYALRLENSGQSDCPNRYNSSELHSKPSIEISCGVSAGFGYLHFSPPNENGNREIWELAYIEARFHPHRDSIVIPNSAEVVIRTDSVLPTSTGMEGERSLTTIEYWADERADMHIHFHENRSNLPPSESDGNFGNVTDSKGWFRGMPAGSLSDNEIRRIFRMLGSADSPELPGGLPEKLGLIIGIKNFTRDTSQNVDDPTLPINPAYPPNSLVVLRTVQPLESVDYTSWFTRGGLEEDHRRIKITASSIPTAIAVFGSFGLGGSGDTDTSLDSAENLDFFSKIMDSVILNIVDLFLDVGNVLNEIPSSMVEVIGGGMGGGDGLDGRSFHLLLTDSWRESRSLSPIQSLSMQIGSSKHPIVPGDHVILAQDRGLNIIQTDHGPVDPLVPVAASIRLSNLQAFSFVDSDNSDEQSISLDTQSNESLSVTFINHDTGQINGSSYQSIMLSDLPDNISVRITPNGMEYSASTPIASIVYTGMDGKQSQAARISGFPAAFTTTSGNAFSWSSPSEITEIEVQLSNSSSPLSMSGDHFLFHHDPSTDASTLSSRISGLSEVGWIPPQVEGASGSAGMGSAYATFGTSNPFMINVGNAPTSERSPLTVLAEIDPLPSTVSLQIPTGSQSGPSLVIPQLNSSSGLSGIAFFIGGFADLGRSVNSVLAGITTDISTGSVSGEDGFSFGLGMEADTEFNLVVDSSMGEHAVEGPDWVHGMSLNSAPSGIADGFHFRTWIPNLPPTIDMSISRTATTNGQSWAVSLGLEGWKPQHSEFIFVYKDINGQDLFVTLEGLEPGVSTSLLLDSVFNIDTVGGITEVSTSTLYGMSTRLDWFHALLIDREAGSRTEMMVQDIPESVEIQASLGTALSIDMTVPEQYRTDGFGVGSIMLQQMQWMDGSWWPATMFLTEVPGSMNLTTEPDLNFDITQNIAFQGMPILDFSASREGMSLYIEALGRAINNRGDIVLLAEGMSDRLAIKPTTSYGLNVRSGGDGVDRLYMRATNVPTMPPVVLEEMEALGENLKSATIHVREIIGAYSVIEIEEVQGGRIIVSARASATINNRDFDLRGVLLDAQTTGGVPSGTTLGVNGLASDLSLLNMVPGISGTTSHIMAPEPLSSSILTLVATLWGDG</sequence>
<dbReference type="EMBL" id="UINC01000996">
    <property type="protein sequence ID" value="SUZ66903.1"/>
    <property type="molecule type" value="Genomic_DNA"/>
</dbReference>
<evidence type="ECO:0000313" key="1">
    <source>
        <dbReference type="EMBL" id="SUZ66903.1"/>
    </source>
</evidence>
<protein>
    <submittedName>
        <fullName evidence="1">Uncharacterized protein</fullName>
    </submittedName>
</protein>
<reference evidence="1" key="1">
    <citation type="submission" date="2018-05" db="EMBL/GenBank/DDBJ databases">
        <authorList>
            <person name="Lanie J.A."/>
            <person name="Ng W.-L."/>
            <person name="Kazmierczak K.M."/>
            <person name="Andrzejewski T.M."/>
            <person name="Davidsen T.M."/>
            <person name="Wayne K.J."/>
            <person name="Tettelin H."/>
            <person name="Glass J.I."/>
            <person name="Rusch D."/>
            <person name="Podicherti R."/>
            <person name="Tsui H.-C.T."/>
            <person name="Winkler M.E."/>
        </authorList>
    </citation>
    <scope>NUCLEOTIDE SEQUENCE</scope>
</reference>
<accession>A0A381PN49</accession>
<name>A0A381PN49_9ZZZZ</name>
<proteinExistence type="predicted"/>
<organism evidence="1">
    <name type="scientific">marine metagenome</name>
    <dbReference type="NCBI Taxonomy" id="408172"/>
    <lineage>
        <taxon>unclassified sequences</taxon>
        <taxon>metagenomes</taxon>
        <taxon>ecological metagenomes</taxon>
    </lineage>
</organism>
<gene>
    <name evidence="1" type="ORF">METZ01_LOCUS19757</name>
</gene>